<dbReference type="PROSITE" id="PS50801">
    <property type="entry name" value="STAS"/>
    <property type="match status" value="1"/>
</dbReference>
<name>A0A7C9VPJ7_9BRAD</name>
<evidence type="ECO:0000313" key="3">
    <source>
        <dbReference type="Proteomes" id="UP000480266"/>
    </source>
</evidence>
<dbReference type="AlphaFoldDB" id="A0A7C9VPJ7"/>
<dbReference type="Proteomes" id="UP000480266">
    <property type="component" value="Unassembled WGS sequence"/>
</dbReference>
<protein>
    <submittedName>
        <fullName evidence="2">STAS domain-containing protein</fullName>
    </submittedName>
</protein>
<dbReference type="SUPFAM" id="SSF52091">
    <property type="entry name" value="SpoIIaa-like"/>
    <property type="match status" value="1"/>
</dbReference>
<dbReference type="Gene3D" id="3.30.750.24">
    <property type="entry name" value="STAS domain"/>
    <property type="match status" value="1"/>
</dbReference>
<evidence type="ECO:0000313" key="2">
    <source>
        <dbReference type="EMBL" id="NGX98635.1"/>
    </source>
</evidence>
<dbReference type="Pfam" id="PF01740">
    <property type="entry name" value="STAS"/>
    <property type="match status" value="1"/>
</dbReference>
<organism evidence="2 3">
    <name type="scientific">Candidatus Afipia apatlaquensis</name>
    <dbReference type="NCBI Taxonomy" id="2712852"/>
    <lineage>
        <taxon>Bacteria</taxon>
        <taxon>Pseudomonadati</taxon>
        <taxon>Pseudomonadota</taxon>
        <taxon>Alphaproteobacteria</taxon>
        <taxon>Hyphomicrobiales</taxon>
        <taxon>Nitrobacteraceae</taxon>
        <taxon>Afipia</taxon>
    </lineage>
</organism>
<dbReference type="InterPro" id="IPR002645">
    <property type="entry name" value="STAS_dom"/>
</dbReference>
<keyword evidence="3" id="KW-1185">Reference proteome</keyword>
<dbReference type="EMBL" id="JAAMRR010001352">
    <property type="protein sequence ID" value="NGX98635.1"/>
    <property type="molecule type" value="Genomic_DNA"/>
</dbReference>
<evidence type="ECO:0000259" key="1">
    <source>
        <dbReference type="PROSITE" id="PS50801"/>
    </source>
</evidence>
<reference evidence="2" key="1">
    <citation type="submission" date="2020-02" db="EMBL/GenBank/DDBJ databases">
        <title>Draft genome sequence of Candidatus Afipia apatlaquensis IBT-C3, a potential strain for decolorization of textile dyes.</title>
        <authorList>
            <person name="Sanchez-Reyes A."/>
            <person name="Breton-Deval L."/>
            <person name="Mangelson H."/>
            <person name="Sanchez-Flores A."/>
        </authorList>
    </citation>
    <scope>NUCLEOTIDE SEQUENCE [LARGE SCALE GENOMIC DNA]</scope>
    <source>
        <strain evidence="2">IBT-C3</strain>
    </source>
</reference>
<proteinExistence type="predicted"/>
<accession>A0A7C9VPJ7</accession>
<feature type="non-terminal residue" evidence="2">
    <location>
        <position position="95"/>
    </location>
</feature>
<comment type="caution">
    <text evidence="2">The sequence shown here is derived from an EMBL/GenBank/DDBJ whole genome shotgun (WGS) entry which is preliminary data.</text>
</comment>
<feature type="domain" description="STAS" evidence="1">
    <location>
        <begin position="16"/>
        <end position="95"/>
    </location>
</feature>
<gene>
    <name evidence="2" type="ORF">G4V63_26535</name>
</gene>
<sequence length="95" mass="10302">MNGNPTLEQIPVGAGLALRAAGQWTVHHAPDLEKIIEDTERLKNRPDNIVIDVSQISSLDTFGAWLIERLRRSLTQGGVEPNVAGLSANYASLVN</sequence>
<dbReference type="InterPro" id="IPR036513">
    <property type="entry name" value="STAS_dom_sf"/>
</dbReference>